<dbReference type="CDD" id="cd07247">
    <property type="entry name" value="SgaA_N_like"/>
    <property type="match status" value="1"/>
</dbReference>
<dbReference type="InterPro" id="IPR052164">
    <property type="entry name" value="Anthracycline_SecMetBiosynth"/>
</dbReference>
<evidence type="ECO:0000313" key="2">
    <source>
        <dbReference type="EMBL" id="MFC5863105.1"/>
    </source>
</evidence>
<gene>
    <name evidence="2" type="ORF">ACFPT7_12435</name>
</gene>
<dbReference type="SUPFAM" id="SSF54593">
    <property type="entry name" value="Glyoxalase/Bleomycin resistance protein/Dihydroxybiphenyl dioxygenase"/>
    <property type="match status" value="1"/>
</dbReference>
<dbReference type="InterPro" id="IPR037523">
    <property type="entry name" value="VOC_core"/>
</dbReference>
<organism evidence="2 3">
    <name type="scientific">Acidicapsa dinghuensis</name>
    <dbReference type="NCBI Taxonomy" id="2218256"/>
    <lineage>
        <taxon>Bacteria</taxon>
        <taxon>Pseudomonadati</taxon>
        <taxon>Acidobacteriota</taxon>
        <taxon>Terriglobia</taxon>
        <taxon>Terriglobales</taxon>
        <taxon>Acidobacteriaceae</taxon>
        <taxon>Acidicapsa</taxon>
    </lineage>
</organism>
<proteinExistence type="predicted"/>
<sequence>MTTLMTEPVKTRRANNMVWFELPVTNLERATEFYEIAFGTDLKTDARFPRIAMFPRTSDEAVTGALAEMSSVSPSTDGTVVYLNCDGDIDGVLKRAKAAGGEVLQEVAQLPGGMGWIAQFRDLDGNRVGLHATF</sequence>
<dbReference type="InterPro" id="IPR029068">
    <property type="entry name" value="Glyas_Bleomycin-R_OHBP_Dase"/>
</dbReference>
<dbReference type="Proteomes" id="UP001596091">
    <property type="component" value="Unassembled WGS sequence"/>
</dbReference>
<accession>A0ABW1EG44</accession>
<evidence type="ECO:0000259" key="1">
    <source>
        <dbReference type="PROSITE" id="PS51819"/>
    </source>
</evidence>
<dbReference type="RefSeq" id="WP_263339522.1">
    <property type="nucleotide sequence ID" value="NZ_JAGSYH010000005.1"/>
</dbReference>
<keyword evidence="3" id="KW-1185">Reference proteome</keyword>
<name>A0ABW1EG44_9BACT</name>
<evidence type="ECO:0000313" key="3">
    <source>
        <dbReference type="Proteomes" id="UP001596091"/>
    </source>
</evidence>
<dbReference type="EMBL" id="JBHSPH010000003">
    <property type="protein sequence ID" value="MFC5863105.1"/>
    <property type="molecule type" value="Genomic_DNA"/>
</dbReference>
<feature type="domain" description="VOC" evidence="1">
    <location>
        <begin position="16"/>
        <end position="133"/>
    </location>
</feature>
<reference evidence="3" key="1">
    <citation type="journal article" date="2019" name="Int. J. Syst. Evol. Microbiol.">
        <title>The Global Catalogue of Microorganisms (GCM) 10K type strain sequencing project: providing services to taxonomists for standard genome sequencing and annotation.</title>
        <authorList>
            <consortium name="The Broad Institute Genomics Platform"/>
            <consortium name="The Broad Institute Genome Sequencing Center for Infectious Disease"/>
            <person name="Wu L."/>
            <person name="Ma J."/>
        </authorList>
    </citation>
    <scope>NUCLEOTIDE SEQUENCE [LARGE SCALE GENOMIC DNA]</scope>
    <source>
        <strain evidence="3">JCM 4087</strain>
    </source>
</reference>
<dbReference type="PROSITE" id="PS51819">
    <property type="entry name" value="VOC"/>
    <property type="match status" value="1"/>
</dbReference>
<dbReference type="Pfam" id="PF00903">
    <property type="entry name" value="Glyoxalase"/>
    <property type="match status" value="1"/>
</dbReference>
<dbReference type="InterPro" id="IPR004360">
    <property type="entry name" value="Glyas_Fos-R_dOase_dom"/>
</dbReference>
<comment type="caution">
    <text evidence="2">The sequence shown here is derived from an EMBL/GenBank/DDBJ whole genome shotgun (WGS) entry which is preliminary data.</text>
</comment>
<dbReference type="PANTHER" id="PTHR33993:SF2">
    <property type="entry name" value="VOC DOMAIN-CONTAINING PROTEIN"/>
    <property type="match status" value="1"/>
</dbReference>
<dbReference type="Gene3D" id="3.10.180.10">
    <property type="entry name" value="2,3-Dihydroxybiphenyl 1,2-Dioxygenase, domain 1"/>
    <property type="match status" value="1"/>
</dbReference>
<protein>
    <submittedName>
        <fullName evidence="2">VOC family protein</fullName>
    </submittedName>
</protein>
<dbReference type="PANTHER" id="PTHR33993">
    <property type="entry name" value="GLYOXALASE-RELATED"/>
    <property type="match status" value="1"/>
</dbReference>